<proteinExistence type="predicted"/>
<dbReference type="OrthoDB" id="4226811at2759"/>
<sequence length="251" mass="28116">MRAPRPTCHGSSQGSWLTPYSPLLAVSTQPRRSRFWHTQIEMTQTSREVLNTKSNTNRLLEALCAPTPQGTRPLKNSASFSHMISSSSSTSWVQGWNQKLPSQLSSVPSNSLSSGSTPLTPFPAQEDLEVYLERTNTEIINPLRRHPDKIVNKANLAIQSTQDTTIAHRKFAAVRLIRKPDWIKAFGDDTCIKRRIWGVVVRGVHCSVDPKDPQFKVFLKSDNAPILQSQGMPPMNITCMGWLLGDKKIKE</sequence>
<organism evidence="1 2">
    <name type="scientific">Talaromyces atroroseus</name>
    <dbReference type="NCBI Taxonomy" id="1441469"/>
    <lineage>
        <taxon>Eukaryota</taxon>
        <taxon>Fungi</taxon>
        <taxon>Dikarya</taxon>
        <taxon>Ascomycota</taxon>
        <taxon>Pezizomycotina</taxon>
        <taxon>Eurotiomycetes</taxon>
        <taxon>Eurotiomycetidae</taxon>
        <taxon>Eurotiales</taxon>
        <taxon>Trichocomaceae</taxon>
        <taxon>Talaromyces</taxon>
        <taxon>Talaromyces sect. Trachyspermi</taxon>
    </lineage>
</organism>
<name>A0A1Q5Q7L8_TALAT</name>
<comment type="caution">
    <text evidence="1">The sequence shown here is derived from an EMBL/GenBank/DDBJ whole genome shotgun (WGS) entry which is preliminary data.</text>
</comment>
<dbReference type="RefSeq" id="XP_020116340.1">
    <property type="nucleotide sequence ID" value="XM_020263499.1"/>
</dbReference>
<keyword evidence="2" id="KW-1185">Reference proteome</keyword>
<dbReference type="AlphaFoldDB" id="A0A1Q5Q7L8"/>
<accession>A0A1Q5Q7L8</accession>
<gene>
    <name evidence="1" type="ORF">UA08_08365</name>
</gene>
<evidence type="ECO:0000313" key="1">
    <source>
        <dbReference type="EMBL" id="OKL56219.1"/>
    </source>
</evidence>
<protein>
    <submittedName>
        <fullName evidence="1">Uncharacterized protein</fullName>
    </submittedName>
</protein>
<dbReference type="EMBL" id="LFMY01000015">
    <property type="protein sequence ID" value="OKL56219.1"/>
    <property type="molecule type" value="Genomic_DNA"/>
</dbReference>
<dbReference type="GeneID" id="31008121"/>
<evidence type="ECO:0000313" key="2">
    <source>
        <dbReference type="Proteomes" id="UP000214365"/>
    </source>
</evidence>
<reference evidence="1 2" key="1">
    <citation type="submission" date="2015-06" db="EMBL/GenBank/DDBJ databases">
        <title>Talaromyces atroroseus IBT 11181 draft genome.</title>
        <authorList>
            <person name="Rasmussen K.B."/>
            <person name="Rasmussen S."/>
            <person name="Petersen B."/>
            <person name="Sicheritz-Ponten T."/>
            <person name="Mortensen U.H."/>
            <person name="Thrane U."/>
        </authorList>
    </citation>
    <scope>NUCLEOTIDE SEQUENCE [LARGE SCALE GENOMIC DNA]</scope>
    <source>
        <strain evidence="1 2">IBT 11181</strain>
    </source>
</reference>
<dbReference type="Proteomes" id="UP000214365">
    <property type="component" value="Unassembled WGS sequence"/>
</dbReference>